<dbReference type="STRING" id="445709.ABW99_09060"/>
<keyword evidence="9" id="KW-1185">Reference proteome</keyword>
<comment type="cofactor">
    <cofactor evidence="6">
        <name>Mg(2+)</name>
        <dbReference type="ChEBI" id="CHEBI:18420"/>
    </cofactor>
    <text evidence="6">Binds 1 Mg(2+) ion per monomer.</text>
</comment>
<dbReference type="Proteomes" id="UP000036700">
    <property type="component" value="Chromosome"/>
</dbReference>
<dbReference type="PATRIC" id="fig|445709.3.peg.1939"/>
<dbReference type="KEGG" id="ptx:ABW99_09060"/>
<sequence length="300" mass="32368">MIKKILITGTSGQIGWELARSLQGLGEIVAPSRKILDLRDAARIREVVREVSPDLIVNAAAYTAVDQAEQEPELAMAVNGQAPGVLAEEAVRQGAVLVHYSTDYVFDGAQREPYAEAAQPNPLNVYGRSKLAGEQAIAASGAAHVILRTSWVYGLRGSNFLLSIMRAARSRAELRIVSDQYGAPTWCRTVAELSAHIVTQGMAAGEGLDWWHARSGIYHLSAQGRSTWHDFAQLIVNRMDLAARPQVLPISAREYAAVAERPVNSLLDNGKLAEVFGLRAPSWQAGLGLCLGVEPAQPLA</sequence>
<dbReference type="FunFam" id="3.40.50.720:FF:000159">
    <property type="entry name" value="dTDP-4-dehydrorhamnose reductase"/>
    <property type="match status" value="1"/>
</dbReference>
<feature type="domain" description="RmlD-like substrate binding" evidence="7">
    <location>
        <begin position="4"/>
        <end position="291"/>
    </location>
</feature>
<evidence type="ECO:0000256" key="4">
    <source>
        <dbReference type="ARBA" id="ARBA00017099"/>
    </source>
</evidence>
<dbReference type="InterPro" id="IPR036291">
    <property type="entry name" value="NAD(P)-bd_dom_sf"/>
</dbReference>
<dbReference type="Gene3D" id="3.90.25.10">
    <property type="entry name" value="UDP-galactose 4-epimerase, domain 1"/>
    <property type="match status" value="1"/>
</dbReference>
<evidence type="ECO:0000313" key="8">
    <source>
        <dbReference type="EMBL" id="AKJ68344.1"/>
    </source>
</evidence>
<gene>
    <name evidence="8" type="ORF">ABW99_09060</name>
</gene>
<evidence type="ECO:0000256" key="3">
    <source>
        <dbReference type="ARBA" id="ARBA00012929"/>
    </source>
</evidence>
<dbReference type="AlphaFoldDB" id="A0A0G3EQN5"/>
<accession>A0A0G3EQN5</accession>
<keyword evidence="6" id="KW-0560">Oxidoreductase</keyword>
<dbReference type="InterPro" id="IPR029903">
    <property type="entry name" value="RmlD-like-bd"/>
</dbReference>
<dbReference type="EMBL" id="CP011568">
    <property type="protein sequence ID" value="AKJ68344.1"/>
    <property type="molecule type" value="Genomic_DNA"/>
</dbReference>
<evidence type="ECO:0000313" key="9">
    <source>
        <dbReference type="Proteomes" id="UP000036700"/>
    </source>
</evidence>
<comment type="pathway">
    <text evidence="1 6">Carbohydrate biosynthesis; dTDP-L-rhamnose biosynthesis.</text>
</comment>
<evidence type="ECO:0000256" key="1">
    <source>
        <dbReference type="ARBA" id="ARBA00004781"/>
    </source>
</evidence>
<dbReference type="InterPro" id="IPR005913">
    <property type="entry name" value="dTDP_dehydrorham_reduct"/>
</dbReference>
<evidence type="ECO:0000256" key="5">
    <source>
        <dbReference type="ARBA" id="ARBA00048200"/>
    </source>
</evidence>
<dbReference type="SUPFAM" id="SSF51735">
    <property type="entry name" value="NAD(P)-binding Rossmann-fold domains"/>
    <property type="match status" value="1"/>
</dbReference>
<dbReference type="EC" id="1.1.1.133" evidence="3 6"/>
<name>A0A0G3EQN5_9BURK</name>
<evidence type="ECO:0000256" key="2">
    <source>
        <dbReference type="ARBA" id="ARBA00010944"/>
    </source>
</evidence>
<proteinExistence type="inferred from homology"/>
<comment type="catalytic activity">
    <reaction evidence="5 6">
        <text>dTDP-beta-L-rhamnose + NADP(+) = dTDP-4-dehydro-beta-L-rhamnose + NADPH + H(+)</text>
        <dbReference type="Rhea" id="RHEA:21796"/>
        <dbReference type="ChEBI" id="CHEBI:15378"/>
        <dbReference type="ChEBI" id="CHEBI:57510"/>
        <dbReference type="ChEBI" id="CHEBI:57783"/>
        <dbReference type="ChEBI" id="CHEBI:58349"/>
        <dbReference type="ChEBI" id="CHEBI:62830"/>
        <dbReference type="EC" id="1.1.1.133"/>
    </reaction>
</comment>
<protein>
    <recommendedName>
        <fullName evidence="4 6">dTDP-4-dehydrorhamnose reductase</fullName>
        <ecNumber evidence="3 6">1.1.1.133</ecNumber>
    </recommendedName>
</protein>
<dbReference type="RefSeq" id="WP_047214167.1">
    <property type="nucleotide sequence ID" value="NZ_CP011568.3"/>
</dbReference>
<dbReference type="OrthoDB" id="9803892at2"/>
<keyword evidence="6" id="KW-0521">NADP</keyword>
<dbReference type="UniPathway" id="UPA00124"/>
<organism evidence="8 9">
    <name type="scientific">Pandoraea thiooxydans</name>
    <dbReference type="NCBI Taxonomy" id="445709"/>
    <lineage>
        <taxon>Bacteria</taxon>
        <taxon>Pseudomonadati</taxon>
        <taxon>Pseudomonadota</taxon>
        <taxon>Betaproteobacteria</taxon>
        <taxon>Burkholderiales</taxon>
        <taxon>Burkholderiaceae</taxon>
        <taxon>Pandoraea</taxon>
    </lineage>
</organism>
<evidence type="ECO:0000259" key="7">
    <source>
        <dbReference type="Pfam" id="PF04321"/>
    </source>
</evidence>
<evidence type="ECO:0000256" key="6">
    <source>
        <dbReference type="RuleBase" id="RU364082"/>
    </source>
</evidence>
<dbReference type="PANTHER" id="PTHR10491:SF4">
    <property type="entry name" value="METHIONINE ADENOSYLTRANSFERASE 2 SUBUNIT BETA"/>
    <property type="match status" value="1"/>
</dbReference>
<dbReference type="Gene3D" id="3.40.50.720">
    <property type="entry name" value="NAD(P)-binding Rossmann-like Domain"/>
    <property type="match status" value="1"/>
</dbReference>
<dbReference type="GO" id="GO:0008831">
    <property type="term" value="F:dTDP-4-dehydrorhamnose reductase activity"/>
    <property type="evidence" value="ECO:0007669"/>
    <property type="project" value="UniProtKB-EC"/>
</dbReference>
<comment type="similarity">
    <text evidence="2 6">Belongs to the dTDP-4-dehydrorhamnose reductase family.</text>
</comment>
<comment type="function">
    <text evidence="6">Catalyzes the reduction of dTDP-6-deoxy-L-lyxo-4-hexulose to yield dTDP-L-rhamnose.</text>
</comment>
<dbReference type="PANTHER" id="PTHR10491">
    <property type="entry name" value="DTDP-4-DEHYDRORHAMNOSE REDUCTASE"/>
    <property type="match status" value="1"/>
</dbReference>
<dbReference type="CDD" id="cd05254">
    <property type="entry name" value="dTDP_HR_like_SDR_e"/>
    <property type="match status" value="1"/>
</dbReference>
<dbReference type="GO" id="GO:0005829">
    <property type="term" value="C:cytosol"/>
    <property type="evidence" value="ECO:0007669"/>
    <property type="project" value="TreeGrafter"/>
</dbReference>
<dbReference type="GO" id="GO:0019305">
    <property type="term" value="P:dTDP-rhamnose biosynthetic process"/>
    <property type="evidence" value="ECO:0007669"/>
    <property type="project" value="UniProtKB-UniPathway"/>
</dbReference>
<dbReference type="NCBIfam" id="TIGR01214">
    <property type="entry name" value="rmlD"/>
    <property type="match status" value="1"/>
</dbReference>
<reference evidence="9" key="1">
    <citation type="submission" date="2015-06" db="EMBL/GenBank/DDBJ databases">
        <authorList>
            <person name="Lim Y.L."/>
            <person name="Ee R."/>
            <person name="Yong D."/>
            <person name="How K.Y."/>
            <person name="Yin W.F."/>
            <person name="Chan K.G."/>
        </authorList>
    </citation>
    <scope>NUCLEOTIDE SEQUENCE [LARGE SCALE GENOMIC DNA]</scope>
    <source>
        <strain evidence="9">DSM 25325</strain>
    </source>
</reference>
<dbReference type="Pfam" id="PF04321">
    <property type="entry name" value="RmlD_sub_bind"/>
    <property type="match status" value="1"/>
</dbReference>